<keyword evidence="3" id="KW-1185">Reference proteome</keyword>
<evidence type="ECO:0000313" key="2">
    <source>
        <dbReference type="EMBL" id="KAJ8364192.1"/>
    </source>
</evidence>
<protein>
    <submittedName>
        <fullName evidence="2">Uncharacterized protein</fullName>
    </submittedName>
</protein>
<organism evidence="2 3">
    <name type="scientific">Synaphobranchus kaupii</name>
    <name type="common">Kaup's arrowtooth eel</name>
    <dbReference type="NCBI Taxonomy" id="118154"/>
    <lineage>
        <taxon>Eukaryota</taxon>
        <taxon>Metazoa</taxon>
        <taxon>Chordata</taxon>
        <taxon>Craniata</taxon>
        <taxon>Vertebrata</taxon>
        <taxon>Euteleostomi</taxon>
        <taxon>Actinopterygii</taxon>
        <taxon>Neopterygii</taxon>
        <taxon>Teleostei</taxon>
        <taxon>Anguilliformes</taxon>
        <taxon>Synaphobranchidae</taxon>
        <taxon>Synaphobranchus</taxon>
    </lineage>
</organism>
<dbReference type="AlphaFoldDB" id="A0A9Q1FQD3"/>
<feature type="region of interest" description="Disordered" evidence="1">
    <location>
        <begin position="53"/>
        <end position="127"/>
    </location>
</feature>
<proteinExistence type="predicted"/>
<dbReference type="Proteomes" id="UP001152622">
    <property type="component" value="Chromosome 4"/>
</dbReference>
<name>A0A9Q1FQD3_SYNKA</name>
<reference evidence="2" key="1">
    <citation type="journal article" date="2023" name="Science">
        <title>Genome structures resolve the early diversification of teleost fishes.</title>
        <authorList>
            <person name="Parey E."/>
            <person name="Louis A."/>
            <person name="Montfort J."/>
            <person name="Bouchez O."/>
            <person name="Roques C."/>
            <person name="Iampietro C."/>
            <person name="Lluch J."/>
            <person name="Castinel A."/>
            <person name="Donnadieu C."/>
            <person name="Desvignes T."/>
            <person name="Floi Bucao C."/>
            <person name="Jouanno E."/>
            <person name="Wen M."/>
            <person name="Mejri S."/>
            <person name="Dirks R."/>
            <person name="Jansen H."/>
            <person name="Henkel C."/>
            <person name="Chen W.J."/>
            <person name="Zahm M."/>
            <person name="Cabau C."/>
            <person name="Klopp C."/>
            <person name="Thompson A.W."/>
            <person name="Robinson-Rechavi M."/>
            <person name="Braasch I."/>
            <person name="Lecointre G."/>
            <person name="Bobe J."/>
            <person name="Postlethwait J.H."/>
            <person name="Berthelot C."/>
            <person name="Roest Crollius H."/>
            <person name="Guiguen Y."/>
        </authorList>
    </citation>
    <scope>NUCLEOTIDE SEQUENCE</scope>
    <source>
        <strain evidence="2">WJC10195</strain>
    </source>
</reference>
<evidence type="ECO:0000256" key="1">
    <source>
        <dbReference type="SAM" id="MobiDB-lite"/>
    </source>
</evidence>
<gene>
    <name evidence="2" type="ORF">SKAU_G00130230</name>
</gene>
<sequence length="180" mass="20104">MVTKKWARREERQVHPAVPLPESMDNEPEKGGGGWQAVPRWATVRRPLRRHKPCCRVEPGDKKPTVEEEPSHRRAETRCLSTVAASWRRSVGGGARRREEPERGRKAGQSSGTDYRRRGGENGSAMERFQTPFIGCLKTGGLQAHDEAAPPKYAGAVHRAPHPSATQERLLMTELNEALV</sequence>
<feature type="region of interest" description="Disordered" evidence="1">
    <location>
        <begin position="1"/>
        <end position="41"/>
    </location>
</feature>
<comment type="caution">
    <text evidence="2">The sequence shown here is derived from an EMBL/GenBank/DDBJ whole genome shotgun (WGS) entry which is preliminary data.</text>
</comment>
<dbReference type="EMBL" id="JAINUF010000004">
    <property type="protein sequence ID" value="KAJ8364192.1"/>
    <property type="molecule type" value="Genomic_DNA"/>
</dbReference>
<feature type="compositionally biased region" description="Basic and acidic residues" evidence="1">
    <location>
        <begin position="96"/>
        <end position="105"/>
    </location>
</feature>
<accession>A0A9Q1FQD3</accession>
<feature type="compositionally biased region" description="Basic and acidic residues" evidence="1">
    <location>
        <begin position="58"/>
        <end position="77"/>
    </location>
</feature>
<evidence type="ECO:0000313" key="3">
    <source>
        <dbReference type="Proteomes" id="UP001152622"/>
    </source>
</evidence>